<dbReference type="UniPathway" id="UPA00219"/>
<dbReference type="RefSeq" id="WP_012064001.1">
    <property type="nucleotide sequence ID" value="NC_009633.1"/>
</dbReference>
<keyword evidence="8 10" id="KW-0131">Cell cycle</keyword>
<accession>A6TS65</accession>
<dbReference type="InterPro" id="IPR000713">
    <property type="entry name" value="Mur_ligase_N"/>
</dbReference>
<dbReference type="GO" id="GO:0047480">
    <property type="term" value="F:UDP-N-acetylmuramoyl-tripeptide-D-alanyl-D-alanine ligase activity"/>
    <property type="evidence" value="ECO:0007669"/>
    <property type="project" value="UniProtKB-UniRule"/>
</dbReference>
<comment type="catalytic activity">
    <reaction evidence="10 11">
        <text>D-alanyl-D-alanine + UDP-N-acetyl-alpha-D-muramoyl-L-alanyl-gamma-D-glutamyl-meso-2,6-diaminopimelate + ATP = UDP-N-acetyl-alpha-D-muramoyl-L-alanyl-gamma-D-glutamyl-meso-2,6-diaminopimeloyl-D-alanyl-D-alanine + ADP + phosphate + H(+)</text>
        <dbReference type="Rhea" id="RHEA:28374"/>
        <dbReference type="ChEBI" id="CHEBI:15378"/>
        <dbReference type="ChEBI" id="CHEBI:30616"/>
        <dbReference type="ChEBI" id="CHEBI:43474"/>
        <dbReference type="ChEBI" id="CHEBI:57822"/>
        <dbReference type="ChEBI" id="CHEBI:61386"/>
        <dbReference type="ChEBI" id="CHEBI:83905"/>
        <dbReference type="ChEBI" id="CHEBI:456216"/>
        <dbReference type="EC" id="6.3.2.10"/>
    </reaction>
</comment>
<feature type="binding site" evidence="10">
    <location>
        <begin position="115"/>
        <end position="121"/>
    </location>
    <ligand>
        <name>ATP</name>
        <dbReference type="ChEBI" id="CHEBI:30616"/>
    </ligand>
</feature>
<dbReference type="Pfam" id="PF01225">
    <property type="entry name" value="Mur_ligase"/>
    <property type="match status" value="1"/>
</dbReference>
<evidence type="ECO:0000313" key="16">
    <source>
        <dbReference type="Proteomes" id="UP000001572"/>
    </source>
</evidence>
<evidence type="ECO:0000256" key="4">
    <source>
        <dbReference type="ARBA" id="ARBA00022741"/>
    </source>
</evidence>
<dbReference type="eggNOG" id="COG0770">
    <property type="taxonomic scope" value="Bacteria"/>
</dbReference>
<evidence type="ECO:0000256" key="7">
    <source>
        <dbReference type="ARBA" id="ARBA00022984"/>
    </source>
</evidence>
<keyword evidence="1 10" id="KW-0963">Cytoplasm</keyword>
<feature type="domain" description="Mur ligase C-terminal" evidence="13">
    <location>
        <begin position="323"/>
        <end position="448"/>
    </location>
</feature>
<dbReference type="SUPFAM" id="SSF63418">
    <property type="entry name" value="MurE/MurF N-terminal domain"/>
    <property type="match status" value="1"/>
</dbReference>
<dbReference type="SUPFAM" id="SSF53244">
    <property type="entry name" value="MurD-like peptide ligases, peptide-binding domain"/>
    <property type="match status" value="1"/>
</dbReference>
<keyword evidence="2 10" id="KW-0436">Ligase</keyword>
<dbReference type="GO" id="GO:0005524">
    <property type="term" value="F:ATP binding"/>
    <property type="evidence" value="ECO:0007669"/>
    <property type="project" value="UniProtKB-UniRule"/>
</dbReference>
<organism evidence="15 16">
    <name type="scientific">Alkaliphilus metalliredigens (strain QYMF)</name>
    <dbReference type="NCBI Taxonomy" id="293826"/>
    <lineage>
        <taxon>Bacteria</taxon>
        <taxon>Bacillati</taxon>
        <taxon>Bacillota</taxon>
        <taxon>Clostridia</taxon>
        <taxon>Peptostreptococcales</taxon>
        <taxon>Natronincolaceae</taxon>
        <taxon>Alkaliphilus</taxon>
    </lineage>
</organism>
<dbReference type="InterPro" id="IPR051046">
    <property type="entry name" value="MurCDEF_CellWall_CoF430Synth"/>
</dbReference>
<dbReference type="PANTHER" id="PTHR43024:SF1">
    <property type="entry name" value="UDP-N-ACETYLMURAMOYL-TRIPEPTIDE--D-ALANYL-D-ALANINE LIGASE"/>
    <property type="match status" value="1"/>
</dbReference>
<evidence type="ECO:0000259" key="14">
    <source>
        <dbReference type="Pfam" id="PF08245"/>
    </source>
</evidence>
<evidence type="ECO:0000256" key="6">
    <source>
        <dbReference type="ARBA" id="ARBA00022960"/>
    </source>
</evidence>
<dbReference type="STRING" id="293826.Amet_2883"/>
<keyword evidence="16" id="KW-1185">Reference proteome</keyword>
<keyword evidence="9 10" id="KW-0961">Cell wall biogenesis/degradation</keyword>
<keyword evidence="3 10" id="KW-0132">Cell division</keyword>
<dbReference type="EC" id="6.3.2.10" evidence="10 11"/>
<dbReference type="Gene3D" id="3.40.1390.10">
    <property type="entry name" value="MurE/MurF, N-terminal domain"/>
    <property type="match status" value="1"/>
</dbReference>
<reference evidence="16" key="1">
    <citation type="journal article" date="2016" name="Genome Announc.">
        <title>Complete genome sequence of Alkaliphilus metalliredigens strain QYMF, an alkaliphilic and metal-reducing bacterium isolated from borax-contaminated leachate ponds.</title>
        <authorList>
            <person name="Hwang C."/>
            <person name="Copeland A."/>
            <person name="Lucas S."/>
            <person name="Lapidus A."/>
            <person name="Barry K."/>
            <person name="Detter J.C."/>
            <person name="Glavina Del Rio T."/>
            <person name="Hammon N."/>
            <person name="Israni S."/>
            <person name="Dalin E."/>
            <person name="Tice H."/>
            <person name="Pitluck S."/>
            <person name="Chertkov O."/>
            <person name="Brettin T."/>
            <person name="Bruce D."/>
            <person name="Han C."/>
            <person name="Schmutz J."/>
            <person name="Larimer F."/>
            <person name="Land M.L."/>
            <person name="Hauser L."/>
            <person name="Kyrpides N."/>
            <person name="Mikhailova N."/>
            <person name="Ye Q."/>
            <person name="Zhou J."/>
            <person name="Richardson P."/>
            <person name="Fields M.W."/>
        </authorList>
    </citation>
    <scope>NUCLEOTIDE SEQUENCE [LARGE SCALE GENOMIC DNA]</scope>
    <source>
        <strain evidence="16">QYMF</strain>
    </source>
</reference>
<keyword evidence="6 10" id="KW-0133">Cell shape</keyword>
<dbReference type="HOGENOM" id="CLU_031507_1_0_9"/>
<dbReference type="KEGG" id="amt:Amet_2883"/>
<evidence type="ECO:0000256" key="10">
    <source>
        <dbReference type="HAMAP-Rule" id="MF_02019"/>
    </source>
</evidence>
<comment type="function">
    <text evidence="10 11">Involved in cell wall formation. Catalyzes the final step in the synthesis of UDP-N-acetylmuramoyl-pentapeptide, the precursor of murein.</text>
</comment>
<dbReference type="InterPro" id="IPR035911">
    <property type="entry name" value="MurE/MurF_N"/>
</dbReference>
<dbReference type="Gene3D" id="3.40.1190.10">
    <property type="entry name" value="Mur-like, catalytic domain"/>
    <property type="match status" value="1"/>
</dbReference>
<name>A6TS65_ALKMQ</name>
<keyword evidence="4 10" id="KW-0547">Nucleotide-binding</keyword>
<feature type="domain" description="Mur ligase N-terminal catalytic" evidence="12">
    <location>
        <begin position="26"/>
        <end position="102"/>
    </location>
</feature>
<dbReference type="NCBIfam" id="TIGR01143">
    <property type="entry name" value="murF"/>
    <property type="match status" value="1"/>
</dbReference>
<keyword evidence="7 10" id="KW-0573">Peptidoglycan synthesis</keyword>
<dbReference type="PANTHER" id="PTHR43024">
    <property type="entry name" value="UDP-N-ACETYLMURAMOYL-TRIPEPTIDE--D-ALANYL-D-ALANINE LIGASE"/>
    <property type="match status" value="1"/>
</dbReference>
<dbReference type="GO" id="GO:0005737">
    <property type="term" value="C:cytoplasm"/>
    <property type="evidence" value="ECO:0007669"/>
    <property type="project" value="UniProtKB-SubCell"/>
</dbReference>
<comment type="subcellular location">
    <subcellularLocation>
        <location evidence="10 11">Cytoplasm</location>
    </subcellularLocation>
</comment>
<dbReference type="GO" id="GO:0009252">
    <property type="term" value="P:peptidoglycan biosynthetic process"/>
    <property type="evidence" value="ECO:0007669"/>
    <property type="project" value="UniProtKB-UniRule"/>
</dbReference>
<feature type="domain" description="Mur ligase central" evidence="14">
    <location>
        <begin position="113"/>
        <end position="300"/>
    </location>
</feature>
<dbReference type="InterPro" id="IPR004101">
    <property type="entry name" value="Mur_ligase_C"/>
</dbReference>
<dbReference type="AlphaFoldDB" id="A6TS65"/>
<evidence type="ECO:0000313" key="15">
    <source>
        <dbReference type="EMBL" id="ABR49033.1"/>
    </source>
</evidence>
<dbReference type="Gene3D" id="3.90.190.20">
    <property type="entry name" value="Mur ligase, C-terminal domain"/>
    <property type="match status" value="1"/>
</dbReference>
<evidence type="ECO:0000256" key="9">
    <source>
        <dbReference type="ARBA" id="ARBA00023316"/>
    </source>
</evidence>
<dbReference type="InterPro" id="IPR005863">
    <property type="entry name" value="UDP-N-AcMur_synth"/>
</dbReference>
<dbReference type="GO" id="GO:0008360">
    <property type="term" value="P:regulation of cell shape"/>
    <property type="evidence" value="ECO:0007669"/>
    <property type="project" value="UniProtKB-KW"/>
</dbReference>
<protein>
    <recommendedName>
        <fullName evidence="10 11">UDP-N-acetylmuramoyl-tripeptide--D-alanyl-D-alanine ligase</fullName>
        <ecNumber evidence="10 11">6.3.2.10</ecNumber>
    </recommendedName>
    <alternativeName>
        <fullName evidence="10">D-alanyl-D-alanine-adding enzyme</fullName>
    </alternativeName>
</protein>
<dbReference type="EMBL" id="CP000724">
    <property type="protein sequence ID" value="ABR49033.1"/>
    <property type="molecule type" value="Genomic_DNA"/>
</dbReference>
<dbReference type="HAMAP" id="MF_02019">
    <property type="entry name" value="MurF"/>
    <property type="match status" value="1"/>
</dbReference>
<evidence type="ECO:0000256" key="2">
    <source>
        <dbReference type="ARBA" id="ARBA00022598"/>
    </source>
</evidence>
<dbReference type="GO" id="GO:0051301">
    <property type="term" value="P:cell division"/>
    <property type="evidence" value="ECO:0007669"/>
    <property type="project" value="UniProtKB-KW"/>
</dbReference>
<dbReference type="Pfam" id="PF02875">
    <property type="entry name" value="Mur_ligase_C"/>
    <property type="match status" value="1"/>
</dbReference>
<evidence type="ECO:0000256" key="3">
    <source>
        <dbReference type="ARBA" id="ARBA00022618"/>
    </source>
</evidence>
<evidence type="ECO:0000259" key="12">
    <source>
        <dbReference type="Pfam" id="PF01225"/>
    </source>
</evidence>
<dbReference type="InterPro" id="IPR013221">
    <property type="entry name" value="Mur_ligase_cen"/>
</dbReference>
<gene>
    <name evidence="10" type="primary">murF</name>
    <name evidence="15" type="ordered locus">Amet_2883</name>
</gene>
<evidence type="ECO:0000259" key="13">
    <source>
        <dbReference type="Pfam" id="PF02875"/>
    </source>
</evidence>
<comment type="similarity">
    <text evidence="10">Belongs to the MurCDEF family. MurF subfamily.</text>
</comment>
<keyword evidence="5 10" id="KW-0067">ATP-binding</keyword>
<comment type="pathway">
    <text evidence="10 11">Cell wall biogenesis; peptidoglycan biosynthesis.</text>
</comment>
<dbReference type="Proteomes" id="UP000001572">
    <property type="component" value="Chromosome"/>
</dbReference>
<evidence type="ECO:0000256" key="11">
    <source>
        <dbReference type="RuleBase" id="RU004136"/>
    </source>
</evidence>
<dbReference type="InterPro" id="IPR036565">
    <property type="entry name" value="Mur-like_cat_sf"/>
</dbReference>
<evidence type="ECO:0000256" key="1">
    <source>
        <dbReference type="ARBA" id="ARBA00022490"/>
    </source>
</evidence>
<dbReference type="GO" id="GO:0008766">
    <property type="term" value="F:UDP-N-acetylmuramoylalanyl-D-glutamyl-2,6-diaminopimelate-D-alanyl-D-alanine ligase activity"/>
    <property type="evidence" value="ECO:0007669"/>
    <property type="project" value="RHEA"/>
</dbReference>
<dbReference type="Pfam" id="PF08245">
    <property type="entry name" value="Mur_ligase_M"/>
    <property type="match status" value="1"/>
</dbReference>
<sequence length="463" mass="51667">MIPISIHKIITVCKGKMILEGTKDQVNEISTDTRKMKEESLFVPLIGAFFDGHQFILQAMERGAIGALVQKGQEFPLGKLNDFYVIEVEDTLQALKEIGRHYRQNSNIPFIGVTGSTGKTTTKDMIAGILETNFNVLKNEGNLNNQIGLPLTLFNLEPCHEIGVLEMGMNSLGEILSLAKTVQPHIAVITNVGFSHIEHLGSQENILTAKMEITTRLREKDYLLINGDDPFLKTVKEESKTYRIITFGIDPSNDIYAENLVCLGEVGYRFDVMIQKKKHTFQVRQPGIHNVYNGLVALWVGLHYQMTPLAIQKGFDRLELSKMRLEIVTYGDVKVINDAYNASPDSMKAAITVLNQSTGIRKIAILGDILEMGSFAEEGHRRIGSFIATSPVDYLITVGKSAQWIAREAVEQGFSQAHIYQTPSNDLAIKVLKTLLSPRDVVLVKGSRGMKMEEIVNFIQERS</sequence>
<evidence type="ECO:0000256" key="5">
    <source>
        <dbReference type="ARBA" id="ARBA00022840"/>
    </source>
</evidence>
<evidence type="ECO:0000256" key="8">
    <source>
        <dbReference type="ARBA" id="ARBA00023306"/>
    </source>
</evidence>
<dbReference type="OrthoDB" id="9801978at2"/>
<dbReference type="GO" id="GO:0071555">
    <property type="term" value="P:cell wall organization"/>
    <property type="evidence" value="ECO:0007669"/>
    <property type="project" value="UniProtKB-KW"/>
</dbReference>
<proteinExistence type="inferred from homology"/>
<dbReference type="SUPFAM" id="SSF53623">
    <property type="entry name" value="MurD-like peptide ligases, catalytic domain"/>
    <property type="match status" value="1"/>
</dbReference>
<dbReference type="InterPro" id="IPR036615">
    <property type="entry name" value="Mur_ligase_C_dom_sf"/>
</dbReference>